<evidence type="ECO:0000313" key="1">
    <source>
        <dbReference type="EMBL" id="SCY22161.1"/>
    </source>
</evidence>
<dbReference type="Proteomes" id="UP000183031">
    <property type="component" value="Unassembled WGS sequence"/>
</dbReference>
<gene>
    <name evidence="1" type="ORF">SAMN02927935_01071</name>
</gene>
<dbReference type="RefSeq" id="WP_033631614.1">
    <property type="nucleotide sequence ID" value="NZ_CBCSIN010000006.1"/>
</dbReference>
<reference evidence="1 2" key="1">
    <citation type="submission" date="2016-10" db="EMBL/GenBank/DDBJ databases">
        <authorList>
            <person name="Varghese N."/>
            <person name="Submissions S."/>
        </authorList>
    </citation>
    <scope>NUCLEOTIDE SEQUENCE [LARGE SCALE GENOMIC DNA]</scope>
    <source>
        <strain evidence="1 2">CGMCC 1.6853</strain>
    </source>
</reference>
<protein>
    <submittedName>
        <fullName evidence="1">Uncharacterized protein</fullName>
    </submittedName>
</protein>
<sequence>MIKSIGSAAGLMGTIKARAELNSAAFSEMLEAADDKVRQNKAHPLSRITAQTVQNMTALFACVPKAAATHTAAPGALSFEQRATLAESADLLQMRTHYLRMALQLHNPGKALNAPALLKL</sequence>
<comment type="caution">
    <text evidence="1">The sequence shown here is derived from an EMBL/GenBank/DDBJ whole genome shotgun (WGS) entry which is preliminary data.</text>
</comment>
<dbReference type="EMBL" id="FMUT01000003">
    <property type="protein sequence ID" value="SCY22161.1"/>
    <property type="molecule type" value="Genomic_DNA"/>
</dbReference>
<accession>A0A1G5E5Z0</accession>
<evidence type="ECO:0000313" key="2">
    <source>
        <dbReference type="Proteomes" id="UP000183031"/>
    </source>
</evidence>
<name>A0A1G5E5Z0_9GAMM</name>
<proteinExistence type="predicted"/>
<keyword evidence="2" id="KW-1185">Reference proteome</keyword>
<organism evidence="1 2">
    <name type="scientific">Serratia nematodiphila</name>
    <dbReference type="NCBI Taxonomy" id="458197"/>
    <lineage>
        <taxon>Bacteria</taxon>
        <taxon>Pseudomonadati</taxon>
        <taxon>Pseudomonadota</taxon>
        <taxon>Gammaproteobacteria</taxon>
        <taxon>Enterobacterales</taxon>
        <taxon>Yersiniaceae</taxon>
        <taxon>Serratia</taxon>
    </lineage>
</organism>